<proteinExistence type="predicted"/>
<dbReference type="AlphaFoldDB" id="A0A2A6B331"/>
<dbReference type="Proteomes" id="UP000005239">
    <property type="component" value="Unassembled WGS sequence"/>
</dbReference>
<sequence>MAFLLKQTPPKQGIIRNYLLVIQMDNKDDKSSNRGSGFTSMLHKGKIPTKYSEFMSVMSKELRLLHTPVEQSEG</sequence>
<evidence type="ECO:0000313" key="1">
    <source>
        <dbReference type="EnsemblMetazoa" id="PPA46247.1"/>
    </source>
</evidence>
<name>A0A2A6B331_PRIPA</name>
<evidence type="ECO:0000313" key="2">
    <source>
        <dbReference type="Proteomes" id="UP000005239"/>
    </source>
</evidence>
<accession>A0A8R1V1Z7</accession>
<organism evidence="1 2">
    <name type="scientific">Pristionchus pacificus</name>
    <name type="common">Parasitic nematode worm</name>
    <dbReference type="NCBI Taxonomy" id="54126"/>
    <lineage>
        <taxon>Eukaryota</taxon>
        <taxon>Metazoa</taxon>
        <taxon>Ecdysozoa</taxon>
        <taxon>Nematoda</taxon>
        <taxon>Chromadorea</taxon>
        <taxon>Rhabditida</taxon>
        <taxon>Rhabditina</taxon>
        <taxon>Diplogasteromorpha</taxon>
        <taxon>Diplogasteroidea</taxon>
        <taxon>Neodiplogasteridae</taxon>
        <taxon>Pristionchus</taxon>
    </lineage>
</organism>
<reference evidence="2" key="1">
    <citation type="journal article" date="2008" name="Nat. Genet.">
        <title>The Pristionchus pacificus genome provides a unique perspective on nematode lifestyle and parasitism.</title>
        <authorList>
            <person name="Dieterich C."/>
            <person name="Clifton S.W."/>
            <person name="Schuster L.N."/>
            <person name="Chinwalla A."/>
            <person name="Delehaunty K."/>
            <person name="Dinkelacker I."/>
            <person name="Fulton L."/>
            <person name="Fulton R."/>
            <person name="Godfrey J."/>
            <person name="Minx P."/>
            <person name="Mitreva M."/>
            <person name="Roeseler W."/>
            <person name="Tian H."/>
            <person name="Witte H."/>
            <person name="Yang S.P."/>
            <person name="Wilson R.K."/>
            <person name="Sommer R.J."/>
        </authorList>
    </citation>
    <scope>NUCLEOTIDE SEQUENCE [LARGE SCALE GENOMIC DNA]</scope>
    <source>
        <strain evidence="2">PS312</strain>
    </source>
</reference>
<keyword evidence="2" id="KW-1185">Reference proteome</keyword>
<reference evidence="1" key="2">
    <citation type="submission" date="2022-06" db="UniProtKB">
        <authorList>
            <consortium name="EnsemblMetazoa"/>
        </authorList>
    </citation>
    <scope>IDENTIFICATION</scope>
    <source>
        <strain evidence="1">PS312</strain>
    </source>
</reference>
<dbReference type="EnsemblMetazoa" id="PPA46247.1">
    <property type="protein sequence ID" value="PPA46247.1"/>
    <property type="gene ID" value="WBGene00284616"/>
</dbReference>
<gene>
    <name evidence="1" type="primary">WBGene00284616</name>
</gene>
<protein>
    <submittedName>
        <fullName evidence="1">Uncharacterized protein</fullName>
    </submittedName>
</protein>
<accession>A0A2A6B331</accession>